<dbReference type="AlphaFoldDB" id="A0A1B8RPE6"/>
<evidence type="ECO:0000256" key="2">
    <source>
        <dbReference type="ARBA" id="ARBA00022741"/>
    </source>
</evidence>
<sequence length="242" mass="27571">MSSYQNKMLLRGISKSFDNMVILKDINIEVNEGELVSIVGPSGSGKSTIFNIITNLIKFDSGEKRVNGDVSYMYQKDMMVPWKKVVDNIATPLVFRGMDKKNARKEVEKYIDTFGLTGFQNKYPNKLSGGMKQRANFLQTYLTSNDIMLLDEPFGALDSITRSNMQQWLLDIKKNMNSTILLITHDVDEAVLLSDRVYVISEKPAVIKGEIKVNLPKERGEETKLTEEFLLIKREVTDIMKK</sequence>
<dbReference type="SMART" id="SM00382">
    <property type="entry name" value="AAA"/>
    <property type="match status" value="1"/>
</dbReference>
<dbReference type="PROSITE" id="PS50893">
    <property type="entry name" value="ABC_TRANSPORTER_2"/>
    <property type="match status" value="1"/>
</dbReference>
<dbReference type="CDD" id="cd03293">
    <property type="entry name" value="ABC_NrtD_SsuB_transporters"/>
    <property type="match status" value="1"/>
</dbReference>
<feature type="domain" description="ABC transporter" evidence="4">
    <location>
        <begin position="8"/>
        <end position="227"/>
    </location>
</feature>
<evidence type="ECO:0000313" key="5">
    <source>
        <dbReference type="EMBL" id="OBY10691.1"/>
    </source>
</evidence>
<dbReference type="PANTHER" id="PTHR42788:SF2">
    <property type="entry name" value="ABC TRANSPORTER ATP-BINDING PROTEIN"/>
    <property type="match status" value="1"/>
</dbReference>
<keyword evidence="6" id="KW-1185">Reference proteome</keyword>
<dbReference type="InterPro" id="IPR003593">
    <property type="entry name" value="AAA+_ATPase"/>
</dbReference>
<proteinExistence type="predicted"/>
<dbReference type="RefSeq" id="WP_065254524.1">
    <property type="nucleotide sequence ID" value="NZ_JADNCW010000005.1"/>
</dbReference>
<gene>
    <name evidence="5" type="ORF">CP373A1_09285</name>
</gene>
<protein>
    <submittedName>
        <fullName evidence="5">ABC transporter ATP-binding protein</fullName>
    </submittedName>
</protein>
<dbReference type="EMBL" id="MAPZ01000019">
    <property type="protein sequence ID" value="OBY10691.1"/>
    <property type="molecule type" value="Genomic_DNA"/>
</dbReference>
<dbReference type="PROSITE" id="PS00211">
    <property type="entry name" value="ABC_TRANSPORTER_1"/>
    <property type="match status" value="1"/>
</dbReference>
<dbReference type="InterPro" id="IPR003439">
    <property type="entry name" value="ABC_transporter-like_ATP-bd"/>
</dbReference>
<reference evidence="5 6" key="1">
    <citation type="submission" date="2016-06" db="EMBL/GenBank/DDBJ databases">
        <authorList>
            <person name="Kjaerup R.B."/>
            <person name="Dalgaard T.S."/>
            <person name="Juul-Madsen H.R."/>
        </authorList>
    </citation>
    <scope>NUCLEOTIDE SEQUENCE [LARGE SCALE GENOMIC DNA]</scope>
    <source>
        <strain evidence="5 6">373-A1</strain>
    </source>
</reference>
<organism evidence="5 6">
    <name type="scientific">Clostridium paraputrificum</name>
    <dbReference type="NCBI Taxonomy" id="29363"/>
    <lineage>
        <taxon>Bacteria</taxon>
        <taxon>Bacillati</taxon>
        <taxon>Bacillota</taxon>
        <taxon>Clostridia</taxon>
        <taxon>Eubacteriales</taxon>
        <taxon>Clostridiaceae</taxon>
        <taxon>Clostridium</taxon>
    </lineage>
</organism>
<dbReference type="Proteomes" id="UP000092714">
    <property type="component" value="Unassembled WGS sequence"/>
</dbReference>
<dbReference type="eggNOG" id="COG1116">
    <property type="taxonomic scope" value="Bacteria"/>
</dbReference>
<evidence type="ECO:0000259" key="4">
    <source>
        <dbReference type="PROSITE" id="PS50893"/>
    </source>
</evidence>
<dbReference type="OrthoDB" id="9801958at2"/>
<evidence type="ECO:0000313" key="6">
    <source>
        <dbReference type="Proteomes" id="UP000092714"/>
    </source>
</evidence>
<dbReference type="GO" id="GO:0005524">
    <property type="term" value="F:ATP binding"/>
    <property type="evidence" value="ECO:0007669"/>
    <property type="project" value="UniProtKB-KW"/>
</dbReference>
<comment type="caution">
    <text evidence="5">The sequence shown here is derived from an EMBL/GenBank/DDBJ whole genome shotgun (WGS) entry which is preliminary data.</text>
</comment>
<dbReference type="SUPFAM" id="SSF52540">
    <property type="entry name" value="P-loop containing nucleoside triphosphate hydrolases"/>
    <property type="match status" value="1"/>
</dbReference>
<accession>A0A1B8RPE6</accession>
<name>A0A1B8RPE6_9CLOT</name>
<keyword evidence="1" id="KW-0813">Transport</keyword>
<dbReference type="Gene3D" id="3.40.50.300">
    <property type="entry name" value="P-loop containing nucleotide triphosphate hydrolases"/>
    <property type="match status" value="1"/>
</dbReference>
<evidence type="ECO:0000256" key="1">
    <source>
        <dbReference type="ARBA" id="ARBA00022448"/>
    </source>
</evidence>
<dbReference type="InterPro" id="IPR027417">
    <property type="entry name" value="P-loop_NTPase"/>
</dbReference>
<dbReference type="Pfam" id="PF00005">
    <property type="entry name" value="ABC_tran"/>
    <property type="match status" value="1"/>
</dbReference>
<keyword evidence="3 5" id="KW-0067">ATP-binding</keyword>
<evidence type="ECO:0000256" key="3">
    <source>
        <dbReference type="ARBA" id="ARBA00022840"/>
    </source>
</evidence>
<dbReference type="PANTHER" id="PTHR42788">
    <property type="entry name" value="TAURINE IMPORT ATP-BINDING PROTEIN-RELATED"/>
    <property type="match status" value="1"/>
</dbReference>
<dbReference type="InterPro" id="IPR050166">
    <property type="entry name" value="ABC_transporter_ATP-bind"/>
</dbReference>
<dbReference type="GO" id="GO:0016887">
    <property type="term" value="F:ATP hydrolysis activity"/>
    <property type="evidence" value="ECO:0007669"/>
    <property type="project" value="InterPro"/>
</dbReference>
<keyword evidence="2" id="KW-0547">Nucleotide-binding</keyword>
<dbReference type="InterPro" id="IPR017871">
    <property type="entry name" value="ABC_transporter-like_CS"/>
</dbReference>